<proteinExistence type="predicted"/>
<evidence type="ECO:0000313" key="2">
    <source>
        <dbReference type="Proteomes" id="UP000319375"/>
    </source>
</evidence>
<sequence>MTEYPHAALRLVAQQHQRKQTYGNGTVACRCGWVRKIRRKGDGIDQFIDHQATATAEALNERAERMESDLLAETMREVLVTKEWCYNSAVRRTDDAGEYIEEDPDPYFVGYQGPIDLRELADAIRAAITRELAS</sequence>
<dbReference type="RefSeq" id="WP_146489205.1">
    <property type="nucleotide sequence ID" value="NZ_VIGX01000025.1"/>
</dbReference>
<organism evidence="1 2">
    <name type="scientific">Tsukamurella conjunctivitidis</name>
    <dbReference type="NCBI Taxonomy" id="2592068"/>
    <lineage>
        <taxon>Bacteria</taxon>
        <taxon>Bacillati</taxon>
        <taxon>Actinomycetota</taxon>
        <taxon>Actinomycetes</taxon>
        <taxon>Mycobacteriales</taxon>
        <taxon>Tsukamurellaceae</taxon>
        <taxon>Tsukamurella</taxon>
    </lineage>
</organism>
<protein>
    <submittedName>
        <fullName evidence="1">Uncharacterized protein</fullName>
    </submittedName>
</protein>
<dbReference type="EMBL" id="VIGX01000025">
    <property type="protein sequence ID" value="TWS25616.1"/>
    <property type="molecule type" value="Genomic_DNA"/>
</dbReference>
<gene>
    <name evidence="1" type="ORF">FK530_22530</name>
</gene>
<dbReference type="AlphaFoldDB" id="A0A5C5RRD2"/>
<reference evidence="1 2" key="1">
    <citation type="submission" date="2019-06" db="EMBL/GenBank/DDBJ databases">
        <title>Tsukamurella conjunctivitidis sp. nov., Tsukamurella assacharolytica sp. nov. and Tsukamurella sputae sp. nov. isolated from patients with conjunctivitis, bacteraemia (lymphoma) and respiratory infection (sputum) in Hong Kong.</title>
        <authorList>
            <person name="Teng J.L.L."/>
            <person name="Lee H.H."/>
            <person name="Fong J.Y.H."/>
            <person name="Fok K.M.N."/>
            <person name="Lau S.K.P."/>
            <person name="Woo P.C.Y."/>
        </authorList>
    </citation>
    <scope>NUCLEOTIDE SEQUENCE [LARGE SCALE GENOMIC DNA]</scope>
    <source>
        <strain evidence="1 2">HKU72</strain>
    </source>
</reference>
<name>A0A5C5RRD2_9ACTN</name>
<dbReference type="Proteomes" id="UP000319375">
    <property type="component" value="Unassembled WGS sequence"/>
</dbReference>
<keyword evidence="2" id="KW-1185">Reference proteome</keyword>
<comment type="caution">
    <text evidence="1">The sequence shown here is derived from an EMBL/GenBank/DDBJ whole genome shotgun (WGS) entry which is preliminary data.</text>
</comment>
<evidence type="ECO:0000313" key="1">
    <source>
        <dbReference type="EMBL" id="TWS25616.1"/>
    </source>
</evidence>
<accession>A0A5C5RRD2</accession>